<protein>
    <submittedName>
        <fullName evidence="1">Uncharacterized protein</fullName>
    </submittedName>
</protein>
<dbReference type="Proteomes" id="UP001071279">
    <property type="component" value="Unassembled WGS sequence"/>
</dbReference>
<comment type="caution">
    <text evidence="1">The sequence shown here is derived from an EMBL/GenBank/DDBJ whole genome shotgun (WGS) entry which is preliminary data.</text>
</comment>
<dbReference type="AlphaFoldDB" id="A0AAP3MB03"/>
<name>A0AAP3MB03_LEGPN</name>
<gene>
    <name evidence="1" type="ORF">O6C86_03615</name>
</gene>
<evidence type="ECO:0000313" key="1">
    <source>
        <dbReference type="EMBL" id="MCZ4718304.1"/>
    </source>
</evidence>
<organism evidence="1 2">
    <name type="scientific">Legionella pneumophila</name>
    <dbReference type="NCBI Taxonomy" id="446"/>
    <lineage>
        <taxon>Bacteria</taxon>
        <taxon>Pseudomonadati</taxon>
        <taxon>Pseudomonadota</taxon>
        <taxon>Gammaproteobacteria</taxon>
        <taxon>Legionellales</taxon>
        <taxon>Legionellaceae</taxon>
        <taxon>Legionella</taxon>
    </lineage>
</organism>
<proteinExistence type="predicted"/>
<accession>A0AAP3MB03</accession>
<dbReference type="EMBL" id="JAPXIC010000014">
    <property type="protein sequence ID" value="MCZ4718304.1"/>
    <property type="molecule type" value="Genomic_DNA"/>
</dbReference>
<reference evidence="1" key="1">
    <citation type="submission" date="2022-12" db="EMBL/GenBank/DDBJ databases">
        <title>Comparative genomics of Legionella pneumophila isolates from the West Bank and Germany support molecular epidemiology of Legionnaires disease.</title>
        <authorList>
            <person name="Zayed A.R."/>
            <person name="Bitar D.M."/>
            <person name="Steinert M."/>
            <person name="Lueck C."/>
            <person name="Brettar I."/>
            <person name="Hoefle M.G."/>
            <person name="Bunk B."/>
        </authorList>
    </citation>
    <scope>NUCLEOTIDE SEQUENCE</scope>
    <source>
        <strain evidence="1">H23</strain>
    </source>
</reference>
<evidence type="ECO:0000313" key="2">
    <source>
        <dbReference type="Proteomes" id="UP001071279"/>
    </source>
</evidence>
<sequence length="28" mass="3424">MNQALKQIERNGIYLSLYNKYFHTIPMH</sequence>